<evidence type="ECO:0000313" key="1">
    <source>
        <dbReference type="EMBL" id="EKM29441.1"/>
    </source>
</evidence>
<dbReference type="Proteomes" id="UP000008367">
    <property type="component" value="Unassembled WGS sequence"/>
</dbReference>
<comment type="caution">
    <text evidence="1">The sequence shown here is derived from an EMBL/GenBank/DDBJ whole genome shotgun (WGS) entry which is preliminary data.</text>
</comment>
<gene>
    <name evidence="1" type="ORF">VCHENC02_4745</name>
</gene>
<dbReference type="EMBL" id="AJSR01002082">
    <property type="protein sequence ID" value="EKM29441.1"/>
    <property type="molecule type" value="Genomic_DNA"/>
</dbReference>
<name>A0A454CSQ7_VIBHA</name>
<evidence type="ECO:0000313" key="2">
    <source>
        <dbReference type="Proteomes" id="UP000008367"/>
    </source>
</evidence>
<dbReference type="AlphaFoldDB" id="A0A454CSQ7"/>
<protein>
    <submittedName>
        <fullName evidence="1">Uncharacterized protein</fullName>
    </submittedName>
</protein>
<sequence length="74" mass="7839">MQGISTQGSVSVEGSGIGFAPGGSIIFGGNPNEVSGQCPFCTKTIYADKLELKKFRQIKCSYCNNVMSFNLPNA</sequence>
<organism evidence="1 2">
    <name type="scientific">Vibrio harveyi</name>
    <name type="common">Beneckea harveyi</name>
    <dbReference type="NCBI Taxonomy" id="669"/>
    <lineage>
        <taxon>Bacteria</taxon>
        <taxon>Pseudomonadati</taxon>
        <taxon>Pseudomonadota</taxon>
        <taxon>Gammaproteobacteria</taxon>
        <taxon>Vibrionales</taxon>
        <taxon>Vibrionaceae</taxon>
        <taxon>Vibrio</taxon>
    </lineage>
</organism>
<accession>A0A454CSQ7</accession>
<proteinExistence type="predicted"/>
<reference evidence="1 2" key="1">
    <citation type="submission" date="2012-10" db="EMBL/GenBank/DDBJ databases">
        <title>Genome sequence of Vibrio Cholerae HENC-02.</title>
        <authorList>
            <person name="Eppinger M."/>
            <person name="Hasan N.A."/>
            <person name="Sengamalay N."/>
            <person name="Hine E."/>
            <person name="Su Q."/>
            <person name="Daugherty S.C."/>
            <person name="Young S."/>
            <person name="Sadzewicz L."/>
            <person name="Tallon L."/>
            <person name="Cebula T.A."/>
            <person name="Ravel J."/>
            <person name="Colwell R.R."/>
        </authorList>
    </citation>
    <scope>NUCLEOTIDE SEQUENCE [LARGE SCALE GENOMIC DNA]</scope>
    <source>
        <strain evidence="1 2">HENC-02</strain>
    </source>
</reference>